<protein>
    <submittedName>
        <fullName evidence="1">Uncharacterized protein</fullName>
    </submittedName>
</protein>
<dbReference type="AlphaFoldDB" id="Q0RHH5"/>
<evidence type="ECO:0000313" key="2">
    <source>
        <dbReference type="Proteomes" id="UP000000657"/>
    </source>
</evidence>
<reference evidence="1 2" key="1">
    <citation type="journal article" date="2007" name="Genome Res.">
        <title>Genome characteristics of facultatively symbiotic Frankia sp. strains reflect host range and host plant biogeography.</title>
        <authorList>
            <person name="Normand P."/>
            <person name="Lapierre P."/>
            <person name="Tisa L.S."/>
            <person name="Gogarten J.P."/>
            <person name="Alloisio N."/>
            <person name="Bagnarol E."/>
            <person name="Bassi C.A."/>
            <person name="Berry A.M."/>
            <person name="Bickhart D.M."/>
            <person name="Choisne N."/>
            <person name="Couloux A."/>
            <person name="Cournoyer B."/>
            <person name="Cruveiller S."/>
            <person name="Daubin V."/>
            <person name="Demange N."/>
            <person name="Francino M.P."/>
            <person name="Goltsman E."/>
            <person name="Huang Y."/>
            <person name="Kopp O.R."/>
            <person name="Labarre L."/>
            <person name="Lapidus A."/>
            <person name="Lavire C."/>
            <person name="Marechal J."/>
            <person name="Martinez M."/>
            <person name="Mastronunzio J.E."/>
            <person name="Mullin B.C."/>
            <person name="Niemann J."/>
            <person name="Pujic P."/>
            <person name="Rawnsley T."/>
            <person name="Rouy Z."/>
            <person name="Schenowitz C."/>
            <person name="Sellstedt A."/>
            <person name="Tavares F."/>
            <person name="Tomkins J.P."/>
            <person name="Vallenet D."/>
            <person name="Valverde C."/>
            <person name="Wall L.G."/>
            <person name="Wang Y."/>
            <person name="Medigue C."/>
            <person name="Benson D.R."/>
        </authorList>
    </citation>
    <scope>NUCLEOTIDE SEQUENCE [LARGE SCALE GENOMIC DNA]</scope>
    <source>
        <strain evidence="2">DSM 45986 / CECT 9034 / ACN14a</strain>
    </source>
</reference>
<evidence type="ECO:0000313" key="1">
    <source>
        <dbReference type="EMBL" id="CAJ63052.1"/>
    </source>
</evidence>
<name>Q0RHH5_FRAAA</name>
<sequence length="37" mass="3933">MTAIVTLDKDELGHAVGAIPGGLLRDLDRGLRQVLAF</sequence>
<accession>Q0RHH5</accession>
<proteinExistence type="predicted"/>
<dbReference type="Proteomes" id="UP000000657">
    <property type="component" value="Chromosome"/>
</dbReference>
<gene>
    <name evidence="1" type="ordered locus">FRAAL4410</name>
</gene>
<organism evidence="1 2">
    <name type="scientific">Frankia alni (strain DSM 45986 / CECT 9034 / ACN14a)</name>
    <dbReference type="NCBI Taxonomy" id="326424"/>
    <lineage>
        <taxon>Bacteria</taxon>
        <taxon>Bacillati</taxon>
        <taxon>Actinomycetota</taxon>
        <taxon>Actinomycetes</taxon>
        <taxon>Frankiales</taxon>
        <taxon>Frankiaceae</taxon>
        <taxon>Frankia</taxon>
    </lineage>
</organism>
<keyword evidence="2" id="KW-1185">Reference proteome</keyword>
<dbReference type="HOGENOM" id="CLU_3343960_0_0_11"/>
<dbReference type="KEGG" id="fal:FRAAL4410"/>
<dbReference type="EMBL" id="CT573213">
    <property type="protein sequence ID" value="CAJ63052.1"/>
    <property type="molecule type" value="Genomic_DNA"/>
</dbReference>
<dbReference type="STRING" id="326424.FRAAL4410"/>